<sequence length="1124" mass="114562">MDVRRLLTAVSAGLVGAAVTVVGVPTAASAALPAPSGFKVERSPSDVRKINVSWKLVPGAHQYLVDSVAGNVQTVASVPGATVSYTVDAPDVCSPYKVRVGTVDAADMVTNTSYWTLKSLAPGYVAGLATGREEDGTVLTASWRTPSSPGYTPITGYRVVLTRIADGVVLHDQTSMDLSFRYPEADPARSYNLTVTPQNEFGACATAKSMIDRYRPADPTDLVVQRLADAPGTVKVVWKAPASGPAPTYYQVGYGETKVAKILRVDVPATSATLPLDTAKTWVVEVKAYNANGGSGAVTGSVPVFEPLATAPVPAPTASSEPAPVATESTAAPEATGATAPPSAPVTTSDVESTTTTTTVDSGSDRVPPTISTTLSTAPKNGYFNTPVTVRFACADAAGAIASCPADVTASADGVAQRVSGTAVDAAGNSATITLTLRIDKTPPVVTSTVKGTKNAAGWYNAPPSVLYTCTDTLSGINTMNICPTDTTITVDGAEQKVTGTAIDKAGNTSSDTVTIGLDQVAPAITASVVGDVNADGWYTTAPTIHYTCSDALSGVADCPADRKVTEDGVGQEITGKVVDKAGNVATATVKLNVDVTAPTITATVAGEVNEAGWYTTMPTVHFTCTDASAGVTECPADVTLREDGIDQKVTGTATDKAGNTATAVVSLNVDRVAPAITATVLGERNANGWFRTAPTIHFTCSDAGAGIAACPEDQVMSTDGGEQTVIGTAVDRAGNSATARVTVNVDLTAPEITAEVLGEANADGWYRTAPVVHFTCADKASGIAVCPEDIAVDADGLGKIVMGTATDQAGNTTTTSVTVSVDRSAPAITASLVEAPSADGWFNSAPTVHFTCTDEGSGLSECPADVTVTTNGAGQKVSGTATDKAGNATSAELTVNVDLVSPEVAATVDGVKNDAGWYRTAPTVRYTCADTGSAVASCPAPATVTTEGAAISVPGTASDKAGNTTTNTLSLNVDKTAPVVSVLGVANGKVYGADAVPVVSCRTTDEGSGVATQAEITKTGSDIGMRTVVCAGGVDKAGNEAPAVTVRYMVEPTVAWLMALTRQYLGDNATPANLRNVDAALTKRHFMLYMAKVVVMSAGRKAVLSSSEASTLIYWAFVLDMRS</sequence>
<evidence type="ECO:0000256" key="2">
    <source>
        <dbReference type="ARBA" id="ARBA00023326"/>
    </source>
</evidence>
<keyword evidence="2" id="KW-0119">Carbohydrate metabolism</keyword>
<evidence type="ECO:0000313" key="5">
    <source>
        <dbReference type="EMBL" id="OJF10617.1"/>
    </source>
</evidence>
<accession>A0A1K0FCR9</accession>
<keyword evidence="1" id="KW-0326">Glycosidase</keyword>
<comment type="caution">
    <text evidence="5">The sequence shown here is derived from an EMBL/GenBank/DDBJ whole genome shotgun (WGS) entry which is preliminary data.</text>
</comment>
<dbReference type="SUPFAM" id="SSF49265">
    <property type="entry name" value="Fibronectin type III"/>
    <property type="match status" value="2"/>
</dbReference>
<evidence type="ECO:0000313" key="6">
    <source>
        <dbReference type="Proteomes" id="UP000182486"/>
    </source>
</evidence>
<feature type="region of interest" description="Disordered" evidence="3">
    <location>
        <begin position="313"/>
        <end position="374"/>
    </location>
</feature>
<dbReference type="InterPro" id="IPR036116">
    <property type="entry name" value="FN3_sf"/>
</dbReference>
<proteinExistence type="predicted"/>
<name>A0A1K0FCR9_9ACTN</name>
<keyword evidence="2" id="KW-0624">Polysaccharide degradation</keyword>
<evidence type="ECO:0000256" key="3">
    <source>
        <dbReference type="SAM" id="MobiDB-lite"/>
    </source>
</evidence>
<evidence type="ECO:0000259" key="4">
    <source>
        <dbReference type="PROSITE" id="PS50853"/>
    </source>
</evidence>
<protein>
    <submittedName>
        <fullName evidence="5">Neogenin</fullName>
    </submittedName>
</protein>
<dbReference type="RefSeq" id="WP_071808881.1">
    <property type="nucleotide sequence ID" value="NZ_MEIA01000470.1"/>
</dbReference>
<dbReference type="AlphaFoldDB" id="A0A1K0FCR9"/>
<dbReference type="EMBL" id="MEIA01000470">
    <property type="protein sequence ID" value="OJF10617.1"/>
    <property type="molecule type" value="Genomic_DNA"/>
</dbReference>
<feature type="domain" description="Fibronectin type-III" evidence="4">
    <location>
        <begin position="218"/>
        <end position="313"/>
    </location>
</feature>
<dbReference type="PROSITE" id="PS50853">
    <property type="entry name" value="FN3"/>
    <property type="match status" value="1"/>
</dbReference>
<dbReference type="GO" id="GO:0000272">
    <property type="term" value="P:polysaccharide catabolic process"/>
    <property type="evidence" value="ECO:0007669"/>
    <property type="project" value="UniProtKB-KW"/>
</dbReference>
<gene>
    <name evidence="5" type="ORF">BG844_31055</name>
</gene>
<dbReference type="Gene3D" id="2.60.40.10">
    <property type="entry name" value="Immunoglobulins"/>
    <property type="match status" value="1"/>
</dbReference>
<dbReference type="InterPro" id="IPR013783">
    <property type="entry name" value="Ig-like_fold"/>
</dbReference>
<dbReference type="GO" id="GO:0016798">
    <property type="term" value="F:hydrolase activity, acting on glycosyl bonds"/>
    <property type="evidence" value="ECO:0007669"/>
    <property type="project" value="UniProtKB-KW"/>
</dbReference>
<dbReference type="SMART" id="SM00060">
    <property type="entry name" value="FN3"/>
    <property type="match status" value="3"/>
</dbReference>
<evidence type="ECO:0000256" key="1">
    <source>
        <dbReference type="ARBA" id="ARBA00023295"/>
    </source>
</evidence>
<reference evidence="5 6" key="1">
    <citation type="submission" date="2016-09" db="EMBL/GenBank/DDBJ databases">
        <title>Couchioplanes caeruleus draft genome sequence.</title>
        <authorList>
            <person name="Sheehan J."/>
            <person name="Caffrey P."/>
        </authorList>
    </citation>
    <scope>NUCLEOTIDE SEQUENCE [LARGE SCALE GENOMIC DNA]</scope>
    <source>
        <strain evidence="5 6">DSM 43634</strain>
    </source>
</reference>
<dbReference type="InterPro" id="IPR003961">
    <property type="entry name" value="FN3_dom"/>
</dbReference>
<feature type="compositionally biased region" description="Low complexity" evidence="3">
    <location>
        <begin position="313"/>
        <end position="362"/>
    </location>
</feature>
<dbReference type="Proteomes" id="UP000182486">
    <property type="component" value="Unassembled WGS sequence"/>
</dbReference>
<keyword evidence="6" id="KW-1185">Reference proteome</keyword>
<organism evidence="5 6">
    <name type="scientific">Couchioplanes caeruleus subsp. caeruleus</name>
    <dbReference type="NCBI Taxonomy" id="56427"/>
    <lineage>
        <taxon>Bacteria</taxon>
        <taxon>Bacillati</taxon>
        <taxon>Actinomycetota</taxon>
        <taxon>Actinomycetes</taxon>
        <taxon>Micromonosporales</taxon>
        <taxon>Micromonosporaceae</taxon>
        <taxon>Couchioplanes</taxon>
    </lineage>
</organism>
<keyword evidence="1" id="KW-0378">Hydrolase</keyword>